<dbReference type="PROSITE" id="PS51891">
    <property type="entry name" value="CENP_V_GFA"/>
    <property type="match status" value="1"/>
</dbReference>
<dbReference type="InterPro" id="IPR011057">
    <property type="entry name" value="Mss4-like_sf"/>
</dbReference>
<sequence>METREYLGGCLCGSIRFRATGTPGNPHTCSCTSCQRHSGAPTLSWVEFPSHAVEWTGEGGMPALYRSSDYSSRSFCPTCGSTLGAVDDEPVIALVTGSFDARDDAALQPVSHSFDDSCPAWWKVPAAG</sequence>
<dbReference type="Gene3D" id="3.90.1590.10">
    <property type="entry name" value="glutathione-dependent formaldehyde- activating enzyme (gfa)"/>
    <property type="match status" value="1"/>
</dbReference>
<dbReference type="AlphaFoldDB" id="A0A1C7NXQ2"/>
<reference evidence="6 7" key="1">
    <citation type="journal article" date="2016" name="Syst. Appl. Microbiol.">
        <title>Pararhizobium polonicum sp. nov. isolated from tumors on stone fruit rootstocks.</title>
        <authorList>
            <person name="Pulawska J."/>
            <person name="Kuzmanovic N."/>
            <person name="Willems A."/>
            <person name="Pothier J.F."/>
        </authorList>
    </citation>
    <scope>NUCLEOTIDE SEQUENCE [LARGE SCALE GENOMIC DNA]</scope>
    <source>
        <strain evidence="6 7">F5.1</strain>
    </source>
</reference>
<protein>
    <submittedName>
        <fullName evidence="6">Ribulose-phosphate 3-epimerase</fullName>
    </submittedName>
</protein>
<dbReference type="EMBL" id="LGLV01000012">
    <property type="protein sequence ID" value="OBZ93791.1"/>
    <property type="molecule type" value="Genomic_DNA"/>
</dbReference>
<organism evidence="6 7">
    <name type="scientific">Pararhizobium polonicum</name>
    <dbReference type="NCBI Taxonomy" id="1612624"/>
    <lineage>
        <taxon>Bacteria</taxon>
        <taxon>Pseudomonadati</taxon>
        <taxon>Pseudomonadota</taxon>
        <taxon>Alphaproteobacteria</taxon>
        <taxon>Hyphomicrobiales</taxon>
        <taxon>Rhizobiaceae</taxon>
        <taxon>Rhizobium/Agrobacterium group</taxon>
        <taxon>Pararhizobium</taxon>
    </lineage>
</organism>
<dbReference type="PANTHER" id="PTHR33337">
    <property type="entry name" value="GFA DOMAIN-CONTAINING PROTEIN"/>
    <property type="match status" value="1"/>
</dbReference>
<keyword evidence="3" id="KW-0862">Zinc</keyword>
<evidence type="ECO:0000313" key="7">
    <source>
        <dbReference type="Proteomes" id="UP000093111"/>
    </source>
</evidence>
<dbReference type="OrthoDB" id="9807246at2"/>
<feature type="domain" description="CENP-V/GFA" evidence="5">
    <location>
        <begin position="6"/>
        <end position="123"/>
    </location>
</feature>
<comment type="caution">
    <text evidence="6">The sequence shown here is derived from an EMBL/GenBank/DDBJ whole genome shotgun (WGS) entry which is preliminary data.</text>
</comment>
<dbReference type="SUPFAM" id="SSF51316">
    <property type="entry name" value="Mss4-like"/>
    <property type="match status" value="1"/>
</dbReference>
<evidence type="ECO:0000259" key="5">
    <source>
        <dbReference type="PROSITE" id="PS51891"/>
    </source>
</evidence>
<name>A0A1C7NXQ2_9HYPH</name>
<dbReference type="STRING" id="1612624.ADU59_18980"/>
<gene>
    <name evidence="6" type="ORF">ADU59_18980</name>
</gene>
<evidence type="ECO:0000256" key="1">
    <source>
        <dbReference type="ARBA" id="ARBA00005495"/>
    </source>
</evidence>
<comment type="similarity">
    <text evidence="1">Belongs to the Gfa family.</text>
</comment>
<evidence type="ECO:0000256" key="4">
    <source>
        <dbReference type="ARBA" id="ARBA00023239"/>
    </source>
</evidence>
<dbReference type="RefSeq" id="WP_068955722.1">
    <property type="nucleotide sequence ID" value="NZ_LGLV01000012.1"/>
</dbReference>
<evidence type="ECO:0000256" key="3">
    <source>
        <dbReference type="ARBA" id="ARBA00022833"/>
    </source>
</evidence>
<dbReference type="GO" id="GO:0016846">
    <property type="term" value="F:carbon-sulfur lyase activity"/>
    <property type="evidence" value="ECO:0007669"/>
    <property type="project" value="InterPro"/>
</dbReference>
<evidence type="ECO:0000256" key="2">
    <source>
        <dbReference type="ARBA" id="ARBA00022723"/>
    </source>
</evidence>
<proteinExistence type="inferred from homology"/>
<dbReference type="GO" id="GO:0046872">
    <property type="term" value="F:metal ion binding"/>
    <property type="evidence" value="ECO:0007669"/>
    <property type="project" value="UniProtKB-KW"/>
</dbReference>
<accession>A0A1C7NXQ2</accession>
<dbReference type="Proteomes" id="UP000093111">
    <property type="component" value="Unassembled WGS sequence"/>
</dbReference>
<dbReference type="Pfam" id="PF04828">
    <property type="entry name" value="GFA"/>
    <property type="match status" value="1"/>
</dbReference>
<evidence type="ECO:0000313" key="6">
    <source>
        <dbReference type="EMBL" id="OBZ93791.1"/>
    </source>
</evidence>
<keyword evidence="4" id="KW-0456">Lyase</keyword>
<keyword evidence="2" id="KW-0479">Metal-binding</keyword>
<dbReference type="PANTHER" id="PTHR33337:SF40">
    <property type="entry name" value="CENP-V_GFA DOMAIN-CONTAINING PROTEIN-RELATED"/>
    <property type="match status" value="1"/>
</dbReference>
<dbReference type="InterPro" id="IPR006913">
    <property type="entry name" value="CENP-V/GFA"/>
</dbReference>
<keyword evidence="7" id="KW-1185">Reference proteome</keyword>